<dbReference type="OrthoDB" id="9813137at2"/>
<dbReference type="STRING" id="1503.CLPU_1c03560"/>
<dbReference type="PANTHER" id="PTHR30182:SF12">
    <property type="entry name" value="L-SERINE DEHYDRATASE, BETA CHAIN-RELATED"/>
    <property type="match status" value="1"/>
</dbReference>
<evidence type="ECO:0000256" key="3">
    <source>
        <dbReference type="ARBA" id="ARBA00008636"/>
    </source>
</evidence>
<evidence type="ECO:0000256" key="1">
    <source>
        <dbReference type="ARBA" id="ARBA00001966"/>
    </source>
</evidence>
<dbReference type="InterPro" id="IPR045865">
    <property type="entry name" value="ACT-like_dom_sf"/>
</dbReference>
<comment type="similarity">
    <text evidence="3 11 12">Belongs to the iron-sulfur dependent L-serine dehydratase family.</text>
</comment>
<comment type="cofactor">
    <cofactor evidence="1 12">
        <name>[4Fe-4S] cluster</name>
        <dbReference type="ChEBI" id="CHEBI:49883"/>
    </cofactor>
</comment>
<feature type="domain" description="ACT" evidence="13">
    <location>
        <begin position="150"/>
        <end position="223"/>
    </location>
</feature>
<evidence type="ECO:0000256" key="7">
    <source>
        <dbReference type="ARBA" id="ARBA00023004"/>
    </source>
</evidence>
<keyword evidence="9 11" id="KW-0456">Lyase</keyword>
<dbReference type="InterPro" id="IPR004643">
    <property type="entry name" value="Fe-S_L-Ser_bsu"/>
</dbReference>
<evidence type="ECO:0000313" key="14">
    <source>
        <dbReference type="EMBL" id="KNF10191.1"/>
    </source>
</evidence>
<dbReference type="InterPro" id="IPR051318">
    <property type="entry name" value="Fe-S_L-Ser"/>
</dbReference>
<name>A0A0L0WFI4_GOTPU</name>
<keyword evidence="4 11" id="KW-0312">Gluconeogenesis</keyword>
<evidence type="ECO:0000256" key="11">
    <source>
        <dbReference type="PIRNR" id="PIRNR036692"/>
    </source>
</evidence>
<evidence type="ECO:0000256" key="5">
    <source>
        <dbReference type="ARBA" id="ARBA00022485"/>
    </source>
</evidence>
<dbReference type="SUPFAM" id="SSF55021">
    <property type="entry name" value="ACT-like"/>
    <property type="match status" value="1"/>
</dbReference>
<keyword evidence="5 11" id="KW-0004">4Fe-4S</keyword>
<evidence type="ECO:0000313" key="15">
    <source>
        <dbReference type="Proteomes" id="UP000037267"/>
    </source>
</evidence>
<dbReference type="NCBIfam" id="TIGR00719">
    <property type="entry name" value="sda_beta"/>
    <property type="match status" value="1"/>
</dbReference>
<dbReference type="Gene3D" id="3.30.1330.90">
    <property type="entry name" value="D-3-phosphoglycerate dehydrogenase, domain 3"/>
    <property type="match status" value="1"/>
</dbReference>
<dbReference type="GO" id="GO:0046872">
    <property type="term" value="F:metal ion binding"/>
    <property type="evidence" value="ECO:0007669"/>
    <property type="project" value="UniProtKB-UniRule"/>
</dbReference>
<evidence type="ECO:0000256" key="2">
    <source>
        <dbReference type="ARBA" id="ARBA00004742"/>
    </source>
</evidence>
<keyword evidence="6 11" id="KW-0479">Metal-binding</keyword>
<comment type="caution">
    <text evidence="14">The sequence shown here is derived from an EMBL/GenBank/DDBJ whole genome shotgun (WGS) entry which is preliminary data.</text>
</comment>
<keyword evidence="15" id="KW-1185">Reference proteome</keyword>
<dbReference type="PATRIC" id="fig|1503.3.peg.1234"/>
<dbReference type="AlphaFoldDB" id="A0A0L0WFI4"/>
<accession>A0A0L0WFI4</accession>
<dbReference type="EMBL" id="LGSS01000001">
    <property type="protein sequence ID" value="KNF10191.1"/>
    <property type="molecule type" value="Genomic_DNA"/>
</dbReference>
<dbReference type="PROSITE" id="PS51671">
    <property type="entry name" value="ACT"/>
    <property type="match status" value="1"/>
</dbReference>
<keyword evidence="7 11" id="KW-0408">Iron</keyword>
<comment type="pathway">
    <text evidence="2 11">Carbohydrate biosynthesis; gluconeogenesis.</text>
</comment>
<protein>
    <recommendedName>
        <fullName evidence="11">L-serine deaminase</fullName>
    </recommendedName>
</protein>
<dbReference type="Proteomes" id="UP000037267">
    <property type="component" value="Unassembled WGS sequence"/>
</dbReference>
<organism evidence="14 15">
    <name type="scientific">Gottschalkia purinilytica</name>
    <name type="common">Clostridium purinilyticum</name>
    <dbReference type="NCBI Taxonomy" id="1503"/>
    <lineage>
        <taxon>Bacteria</taxon>
        <taxon>Bacillati</taxon>
        <taxon>Bacillota</taxon>
        <taxon>Tissierellia</taxon>
        <taxon>Tissierellales</taxon>
        <taxon>Gottschalkiaceae</taxon>
        <taxon>Gottschalkia</taxon>
    </lineage>
</organism>
<evidence type="ECO:0000256" key="12">
    <source>
        <dbReference type="RuleBase" id="RU366059"/>
    </source>
</evidence>
<dbReference type="SUPFAM" id="SSF143548">
    <property type="entry name" value="Serine metabolism enzymes domain"/>
    <property type="match status" value="1"/>
</dbReference>
<dbReference type="Pfam" id="PF03315">
    <property type="entry name" value="SDH_beta"/>
    <property type="match status" value="1"/>
</dbReference>
<evidence type="ECO:0000256" key="10">
    <source>
        <dbReference type="ARBA" id="ARBA00049406"/>
    </source>
</evidence>
<evidence type="ECO:0000259" key="13">
    <source>
        <dbReference type="PROSITE" id="PS51671"/>
    </source>
</evidence>
<dbReference type="GO" id="GO:0003941">
    <property type="term" value="F:L-serine ammonia-lyase activity"/>
    <property type="evidence" value="ECO:0007669"/>
    <property type="project" value="UniProtKB-UniRule"/>
</dbReference>
<dbReference type="Gene3D" id="3.30.70.260">
    <property type="match status" value="1"/>
</dbReference>
<evidence type="ECO:0000256" key="9">
    <source>
        <dbReference type="ARBA" id="ARBA00023239"/>
    </source>
</evidence>
<dbReference type="UniPathway" id="UPA00138"/>
<proteinExistence type="inferred from homology"/>
<dbReference type="FunFam" id="3.30.1330.90:FF:000004">
    <property type="entry name" value="L-serine dehydratase, iron-sulfur-dependent subunit beta"/>
    <property type="match status" value="1"/>
</dbReference>
<sequence>MKQYGVFDILGPIMIGPSSSHTAGAARLGKVARSIAGKDFKSVKFYLHGSFAKTYRGHGTDRALVAGILGMDPEDERLRTSLDIAKQESIGIEFIESDLGESQHPNTVKMVFAKNDGSVIDVTGSSIGGGSIVITNIEGNDVSLTGNCPTIIVKYRDKKGVVSKVTNVLSENNINIGIMKVDRTPEGEATMIIEVDNIIPENVPGEVSKIEEVISARAINPIG</sequence>
<comment type="catalytic activity">
    <reaction evidence="10 11 12">
        <text>L-serine = pyruvate + NH4(+)</text>
        <dbReference type="Rhea" id="RHEA:19169"/>
        <dbReference type="ChEBI" id="CHEBI:15361"/>
        <dbReference type="ChEBI" id="CHEBI:28938"/>
        <dbReference type="ChEBI" id="CHEBI:33384"/>
        <dbReference type="EC" id="4.3.1.17"/>
    </reaction>
</comment>
<dbReference type="Pfam" id="PF01842">
    <property type="entry name" value="ACT"/>
    <property type="match status" value="1"/>
</dbReference>
<dbReference type="InterPro" id="IPR029009">
    <property type="entry name" value="ASB_dom_sf"/>
</dbReference>
<gene>
    <name evidence="14" type="primary">sdhB</name>
    <name evidence="14" type="ORF">CLPU_1c03560</name>
</gene>
<dbReference type="InterPro" id="IPR005131">
    <property type="entry name" value="Ser_deHydtase_bsu"/>
</dbReference>
<dbReference type="GO" id="GO:0006094">
    <property type="term" value="P:gluconeogenesis"/>
    <property type="evidence" value="ECO:0007669"/>
    <property type="project" value="UniProtKB-UniRule"/>
</dbReference>
<dbReference type="PANTHER" id="PTHR30182">
    <property type="entry name" value="L-SERINE DEHYDRATASE"/>
    <property type="match status" value="1"/>
</dbReference>
<dbReference type="PIRSF" id="PIRSF036692">
    <property type="entry name" value="SDH_B"/>
    <property type="match status" value="1"/>
</dbReference>
<dbReference type="InterPro" id="IPR002912">
    <property type="entry name" value="ACT_dom"/>
</dbReference>
<dbReference type="RefSeq" id="WP_050353911.1">
    <property type="nucleotide sequence ID" value="NZ_LGSS01000001.1"/>
</dbReference>
<evidence type="ECO:0000256" key="8">
    <source>
        <dbReference type="ARBA" id="ARBA00023014"/>
    </source>
</evidence>
<reference evidence="15" key="1">
    <citation type="submission" date="2015-07" db="EMBL/GenBank/DDBJ databases">
        <title>Draft genome sequence of the purine-degrading Gottschalkia purinilyticum DSM 1384 (formerly Clostridium purinilyticum).</title>
        <authorList>
            <person name="Poehlein A."/>
            <person name="Schiel-Bengelsdorf B."/>
            <person name="Bengelsdorf F.R."/>
            <person name="Daniel R."/>
            <person name="Duerre P."/>
        </authorList>
    </citation>
    <scope>NUCLEOTIDE SEQUENCE [LARGE SCALE GENOMIC DNA]</scope>
    <source>
        <strain evidence="15">DSM 1384</strain>
    </source>
</reference>
<evidence type="ECO:0000256" key="6">
    <source>
        <dbReference type="ARBA" id="ARBA00022723"/>
    </source>
</evidence>
<dbReference type="GO" id="GO:0051539">
    <property type="term" value="F:4 iron, 4 sulfur cluster binding"/>
    <property type="evidence" value="ECO:0007669"/>
    <property type="project" value="UniProtKB-UniRule"/>
</dbReference>
<dbReference type="CDD" id="cd04903">
    <property type="entry name" value="ACT_LSD"/>
    <property type="match status" value="1"/>
</dbReference>
<keyword evidence="8 11" id="KW-0411">Iron-sulfur</keyword>
<evidence type="ECO:0000256" key="4">
    <source>
        <dbReference type="ARBA" id="ARBA00022432"/>
    </source>
</evidence>